<feature type="site" description="Interacts with tRNA" evidence="9">
    <location>
        <position position="95"/>
    </location>
</feature>
<dbReference type="Pfam" id="PF01207">
    <property type="entry name" value="Dus"/>
    <property type="match status" value="1"/>
</dbReference>
<dbReference type="EMBL" id="BAABWN010000004">
    <property type="protein sequence ID" value="GAA6167678.1"/>
    <property type="molecule type" value="Genomic_DNA"/>
</dbReference>
<dbReference type="PROSITE" id="PS01136">
    <property type="entry name" value="UPF0034"/>
    <property type="match status" value="1"/>
</dbReference>
<feature type="site" description="Interacts with tRNA; defines subfamily-specific binding signature" evidence="9">
    <location>
        <position position="35"/>
    </location>
</feature>
<feature type="site" description="Interacts with tRNA" evidence="9">
    <location>
        <position position="283"/>
    </location>
</feature>
<comment type="cofactor">
    <cofactor evidence="1 9 10">
        <name>FMN</name>
        <dbReference type="ChEBI" id="CHEBI:58210"/>
    </cofactor>
</comment>
<evidence type="ECO:0000256" key="7">
    <source>
        <dbReference type="ARBA" id="ARBA00022884"/>
    </source>
</evidence>
<comment type="catalytic activity">
    <reaction evidence="9">
        <text>5,6-dihydrouridine(16) in tRNA + NAD(+) = uridine(16) in tRNA + NADH + H(+)</text>
        <dbReference type="Rhea" id="RHEA:53380"/>
        <dbReference type="Rhea" id="RHEA-COMP:13543"/>
        <dbReference type="Rhea" id="RHEA-COMP:13544"/>
        <dbReference type="ChEBI" id="CHEBI:15378"/>
        <dbReference type="ChEBI" id="CHEBI:57540"/>
        <dbReference type="ChEBI" id="CHEBI:57945"/>
        <dbReference type="ChEBI" id="CHEBI:65315"/>
        <dbReference type="ChEBI" id="CHEBI:74443"/>
    </reaction>
</comment>
<evidence type="ECO:0000256" key="8">
    <source>
        <dbReference type="ARBA" id="ARBA00023002"/>
    </source>
</evidence>
<evidence type="ECO:0000256" key="10">
    <source>
        <dbReference type="PIRNR" id="PIRNR006621"/>
    </source>
</evidence>
<dbReference type="CDD" id="cd02801">
    <property type="entry name" value="DUS_like_FMN"/>
    <property type="match status" value="1"/>
</dbReference>
<name>A0ABQ0A805_9GAMM</name>
<dbReference type="RefSeq" id="WP_353302299.1">
    <property type="nucleotide sequence ID" value="NZ_BAABWN010000004.1"/>
</dbReference>
<comment type="caution">
    <text evidence="12">The sequence shown here is derived from an EMBL/GenBank/DDBJ whole genome shotgun (WGS) entry which is preliminary data.</text>
</comment>
<keyword evidence="5 9" id="KW-0819">tRNA processing</keyword>
<comment type="function">
    <text evidence="9">Catalyzes the synthesis of 5,6-dihydrouridine (D), a modified base found in the D-loop of most tRNAs, via the reduction of the C5-C6 double bond in target uridines. Specifically modifies U16 in tRNAs.</text>
</comment>
<dbReference type="InterPro" id="IPR018517">
    <property type="entry name" value="tRNA_hU_synthase_CS"/>
</dbReference>
<evidence type="ECO:0000256" key="1">
    <source>
        <dbReference type="ARBA" id="ARBA00001917"/>
    </source>
</evidence>
<keyword evidence="7 9" id="KW-0694">RNA-binding</keyword>
<protein>
    <recommendedName>
        <fullName evidence="9">tRNA-dihydrouridine(16) synthase</fullName>
        <ecNumber evidence="9">1.3.1.-</ecNumber>
    </recommendedName>
    <alternativeName>
        <fullName evidence="9">U16-specific dihydrouridine synthase</fullName>
        <shortName evidence="9">U16-specific Dus</shortName>
    </alternativeName>
    <alternativeName>
        <fullName evidence="9">tRNA-dihydrouridine synthase C</fullName>
    </alternativeName>
</protein>
<comment type="similarity">
    <text evidence="9">Belongs to the Dus family. DusC subfamily.</text>
</comment>
<reference evidence="12 13" key="1">
    <citation type="submission" date="2024-04" db="EMBL/GenBank/DDBJ databases">
        <title>Draft genome sequence of Sessilibacter corallicola NBRC 116591.</title>
        <authorList>
            <person name="Miyakawa T."/>
            <person name="Kusuya Y."/>
            <person name="Miura T."/>
        </authorList>
    </citation>
    <scope>NUCLEOTIDE SEQUENCE [LARGE SCALE GENOMIC DNA]</scope>
    <source>
        <strain evidence="12 13">KU-00831-HH</strain>
    </source>
</reference>
<proteinExistence type="inferred from homology"/>
<feature type="binding site" evidence="9">
    <location>
        <begin position="223"/>
        <end position="224"/>
    </location>
    <ligand>
        <name>FMN</name>
        <dbReference type="ChEBI" id="CHEBI:58210"/>
    </ligand>
</feature>
<evidence type="ECO:0000256" key="3">
    <source>
        <dbReference type="ARBA" id="ARBA00022630"/>
    </source>
</evidence>
<feature type="binding site" evidence="9">
    <location>
        <position position="68"/>
    </location>
    <ligand>
        <name>FMN</name>
        <dbReference type="ChEBI" id="CHEBI:58210"/>
    </ligand>
</feature>
<evidence type="ECO:0000256" key="9">
    <source>
        <dbReference type="HAMAP-Rule" id="MF_02043"/>
    </source>
</evidence>
<dbReference type="HAMAP" id="MF_02043">
    <property type="entry name" value="DusC_subfam"/>
    <property type="match status" value="1"/>
</dbReference>
<organism evidence="12 13">
    <name type="scientific">Sessilibacter corallicola</name>
    <dbReference type="NCBI Taxonomy" id="2904075"/>
    <lineage>
        <taxon>Bacteria</taxon>
        <taxon>Pseudomonadati</taxon>
        <taxon>Pseudomonadota</taxon>
        <taxon>Gammaproteobacteria</taxon>
        <taxon>Cellvibrionales</taxon>
        <taxon>Cellvibrionaceae</taxon>
        <taxon>Sessilibacter</taxon>
    </lineage>
</organism>
<feature type="site" description="Interacts with tRNA" evidence="9">
    <location>
        <position position="176"/>
    </location>
</feature>
<evidence type="ECO:0000256" key="6">
    <source>
        <dbReference type="ARBA" id="ARBA00022857"/>
    </source>
</evidence>
<keyword evidence="8 9" id="KW-0560">Oxidoreductase</keyword>
<keyword evidence="4 9" id="KW-0288">FMN</keyword>
<dbReference type="InterPro" id="IPR035587">
    <property type="entry name" value="DUS-like_FMN-bd"/>
</dbReference>
<dbReference type="InterPro" id="IPR013785">
    <property type="entry name" value="Aldolase_TIM"/>
</dbReference>
<dbReference type="InterPro" id="IPR032886">
    <property type="entry name" value="DusC"/>
</dbReference>
<dbReference type="SUPFAM" id="SSF51395">
    <property type="entry name" value="FMN-linked oxidoreductases"/>
    <property type="match status" value="1"/>
</dbReference>
<evidence type="ECO:0000256" key="4">
    <source>
        <dbReference type="ARBA" id="ARBA00022643"/>
    </source>
</evidence>
<keyword evidence="2 9" id="KW-0820">tRNA-binding</keyword>
<dbReference type="EC" id="1.3.1.-" evidence="9"/>
<dbReference type="PANTHER" id="PTHR45846:SF1">
    <property type="entry name" value="TRNA-DIHYDROURIDINE(47) SYNTHASE [NAD(P)(+)]-LIKE"/>
    <property type="match status" value="1"/>
</dbReference>
<evidence type="ECO:0000259" key="11">
    <source>
        <dbReference type="Pfam" id="PF01207"/>
    </source>
</evidence>
<dbReference type="PANTHER" id="PTHR45846">
    <property type="entry name" value="TRNA-DIHYDROURIDINE(47) SYNTHASE [NAD(P)(+)]-LIKE"/>
    <property type="match status" value="1"/>
</dbReference>
<keyword evidence="3 9" id="KW-0285">Flavoprotein</keyword>
<dbReference type="InterPro" id="IPR042270">
    <property type="entry name" value="DusC_C"/>
</dbReference>
<feature type="site" description="Interacts with tRNA; defines subfamily-specific binding signature" evidence="9">
    <location>
        <position position="278"/>
    </location>
</feature>
<dbReference type="Proteomes" id="UP001465153">
    <property type="component" value="Unassembled WGS sequence"/>
</dbReference>
<accession>A0ABQ0A805</accession>
<sequence>MNVLLAPMEGVVDFNMRRILTHIGGFSRCVTEFIRVTDHGLPNRVFLRHCPELDQNCETASNVPVAVQLLGSNPEAMASNAYRAAILGAKTIDINFGCPAKTVNKNEGGAKLLNSPETMYQIVRHIKQSLPEGIKLSAKMRLGYEQRHGYLENAIAVEAAGADELCVHARSKTDGYKPPAYWDLVDKIQQQLSINVVINGEIWNLDDWQEAKRQSGCSDTMIGRGILAQPDLAKQIQEFQQGISPKPLTWEEIMVYVHEYFLTTTVCYPKKFLGNRLKQWLSYLKINYPQAARLLENIKRSRDFEFIDHHLKNEMNGKL</sequence>
<feature type="active site" description="Proton donor" evidence="9">
    <location>
        <position position="98"/>
    </location>
</feature>
<feature type="site" description="Interacts with tRNA; defines subfamily-specific binding signature" evidence="9">
    <location>
        <position position="276"/>
    </location>
</feature>
<feature type="binding site" evidence="9">
    <location>
        <position position="139"/>
    </location>
    <ligand>
        <name>FMN</name>
        <dbReference type="ChEBI" id="CHEBI:58210"/>
    </ligand>
</feature>
<dbReference type="PIRSF" id="PIRSF006621">
    <property type="entry name" value="Dus"/>
    <property type="match status" value="1"/>
</dbReference>
<dbReference type="Gene3D" id="3.20.20.70">
    <property type="entry name" value="Aldolase class I"/>
    <property type="match status" value="1"/>
</dbReference>
<evidence type="ECO:0000313" key="13">
    <source>
        <dbReference type="Proteomes" id="UP001465153"/>
    </source>
</evidence>
<keyword evidence="13" id="KW-1185">Reference proteome</keyword>
<gene>
    <name evidence="9" type="primary">dusC</name>
    <name evidence="12" type="ORF">NBRC116591_14880</name>
</gene>
<evidence type="ECO:0000256" key="5">
    <source>
        <dbReference type="ARBA" id="ARBA00022694"/>
    </source>
</evidence>
<evidence type="ECO:0000313" key="12">
    <source>
        <dbReference type="EMBL" id="GAA6167678.1"/>
    </source>
</evidence>
<evidence type="ECO:0000256" key="2">
    <source>
        <dbReference type="ARBA" id="ARBA00022555"/>
    </source>
</evidence>
<feature type="site" description="Interacts with tRNA; defines subfamily-specific binding signature" evidence="9">
    <location>
        <position position="299"/>
    </location>
</feature>
<feature type="binding site" evidence="9">
    <location>
        <begin position="199"/>
        <end position="201"/>
    </location>
    <ligand>
        <name>FMN</name>
        <dbReference type="ChEBI" id="CHEBI:58210"/>
    </ligand>
</feature>
<feature type="domain" description="DUS-like FMN-binding" evidence="11">
    <location>
        <begin position="4"/>
        <end position="292"/>
    </location>
</feature>
<keyword evidence="6 9" id="KW-0521">NADP</keyword>
<comment type="similarity">
    <text evidence="10">Belongs to the dus family.</text>
</comment>
<dbReference type="Gene3D" id="1.20.225.30">
    <property type="entry name" value="Dihydrouridine synthase, C-terminal recognition domain"/>
    <property type="match status" value="1"/>
</dbReference>
<comment type="catalytic activity">
    <reaction evidence="9">
        <text>5,6-dihydrouridine(16) in tRNA + NADP(+) = uridine(16) in tRNA + NADPH + H(+)</text>
        <dbReference type="Rhea" id="RHEA:53376"/>
        <dbReference type="Rhea" id="RHEA-COMP:13543"/>
        <dbReference type="Rhea" id="RHEA-COMP:13544"/>
        <dbReference type="ChEBI" id="CHEBI:15378"/>
        <dbReference type="ChEBI" id="CHEBI:57783"/>
        <dbReference type="ChEBI" id="CHEBI:58349"/>
        <dbReference type="ChEBI" id="CHEBI:65315"/>
        <dbReference type="ChEBI" id="CHEBI:74443"/>
    </reaction>
</comment>
<dbReference type="InterPro" id="IPR001269">
    <property type="entry name" value="DUS_fam"/>
</dbReference>